<reference evidence="1 2" key="1">
    <citation type="submission" date="2015-11" db="EMBL/GenBank/DDBJ databases">
        <title>Draft Genome Sequence of the Strain BR 10303 (Bradyrhizobium sp.) isolated from nodules of Centrolobium paraense.</title>
        <authorList>
            <person name="Zelli J.E."/>
            <person name="Simoes-Araujo J.L."/>
            <person name="Barauna A.C."/>
            <person name="Silva K."/>
        </authorList>
    </citation>
    <scope>NUCLEOTIDE SEQUENCE [LARGE SCALE GENOMIC DNA]</scope>
    <source>
        <strain evidence="1 2">BR 10303</strain>
    </source>
</reference>
<protein>
    <submittedName>
        <fullName evidence="1">Uncharacterized protein</fullName>
    </submittedName>
</protein>
<gene>
    <name evidence="1" type="ORF">AS156_16010</name>
</gene>
<dbReference type="AlphaFoldDB" id="A0A125Q6Z6"/>
<dbReference type="Proteomes" id="UP000057737">
    <property type="component" value="Unassembled WGS sequence"/>
</dbReference>
<name>A0A125Q6Z6_9BRAD</name>
<proteinExistence type="predicted"/>
<keyword evidence="2" id="KW-1185">Reference proteome</keyword>
<evidence type="ECO:0000313" key="1">
    <source>
        <dbReference type="EMBL" id="KWV49475.1"/>
    </source>
</evidence>
<organism evidence="1 2">
    <name type="scientific">Bradyrhizobium macuxiense</name>
    <dbReference type="NCBI Taxonomy" id="1755647"/>
    <lineage>
        <taxon>Bacteria</taxon>
        <taxon>Pseudomonadati</taxon>
        <taxon>Pseudomonadota</taxon>
        <taxon>Alphaproteobacteria</taxon>
        <taxon>Hyphomicrobiales</taxon>
        <taxon>Nitrobacteraceae</taxon>
        <taxon>Bradyrhizobium</taxon>
    </lineage>
</organism>
<evidence type="ECO:0000313" key="2">
    <source>
        <dbReference type="Proteomes" id="UP000057737"/>
    </source>
</evidence>
<dbReference type="OrthoDB" id="8261795at2"/>
<accession>A0A125Q6Z6</accession>
<dbReference type="RefSeq" id="WP_066512509.1">
    <property type="nucleotide sequence ID" value="NZ_LNCU01000100.1"/>
</dbReference>
<dbReference type="EMBL" id="LNCU01000100">
    <property type="protein sequence ID" value="KWV49475.1"/>
    <property type="molecule type" value="Genomic_DNA"/>
</dbReference>
<comment type="caution">
    <text evidence="1">The sequence shown here is derived from an EMBL/GenBank/DDBJ whole genome shotgun (WGS) entry which is preliminary data.</text>
</comment>
<sequence length="77" mass="8611">MDEHRQERIEVIGPALWADDGAGNPVGGPSTSRSRLAELAEYLTFEQAEDDIKRCKTRLKHIDQPVLRRLVLGETPG</sequence>